<proteinExistence type="predicted"/>
<dbReference type="AlphaFoldDB" id="A0A310SSR4"/>
<feature type="region of interest" description="Disordered" evidence="1">
    <location>
        <begin position="101"/>
        <end position="139"/>
    </location>
</feature>
<accession>A0A310SSR4</accession>
<evidence type="ECO:0000313" key="2">
    <source>
        <dbReference type="EMBL" id="OAD58975.1"/>
    </source>
</evidence>
<dbReference type="Proteomes" id="UP000250275">
    <property type="component" value="Unassembled WGS sequence"/>
</dbReference>
<evidence type="ECO:0000313" key="3">
    <source>
        <dbReference type="EMBL" id="OAD58976.1"/>
    </source>
</evidence>
<dbReference type="EMBL" id="KQ760801">
    <property type="protein sequence ID" value="OAD58975.1"/>
    <property type="molecule type" value="Genomic_DNA"/>
</dbReference>
<feature type="region of interest" description="Disordered" evidence="1">
    <location>
        <begin position="1"/>
        <end position="63"/>
    </location>
</feature>
<evidence type="ECO:0000256" key="1">
    <source>
        <dbReference type="SAM" id="MobiDB-lite"/>
    </source>
</evidence>
<protein>
    <submittedName>
        <fullName evidence="3">Uncharacterized protein</fullName>
    </submittedName>
</protein>
<gene>
    <name evidence="2" type="ORF">WN48_09935</name>
    <name evidence="3" type="ORF">WN48_09936</name>
</gene>
<reference evidence="3 4" key="1">
    <citation type="submission" date="2015-07" db="EMBL/GenBank/DDBJ databases">
        <title>The genome of Eufriesea mexicana.</title>
        <authorList>
            <person name="Pan H."/>
            <person name="Kapheim K."/>
        </authorList>
    </citation>
    <scope>NUCLEOTIDE SEQUENCE [LARGE SCALE GENOMIC DNA]</scope>
    <source>
        <strain evidence="3">0111107269</strain>
        <tissue evidence="3">Whole body</tissue>
    </source>
</reference>
<dbReference type="EMBL" id="KQ760801">
    <property type="protein sequence ID" value="OAD58976.1"/>
    <property type="molecule type" value="Genomic_DNA"/>
</dbReference>
<evidence type="ECO:0000313" key="4">
    <source>
        <dbReference type="Proteomes" id="UP000250275"/>
    </source>
</evidence>
<keyword evidence="4" id="KW-1185">Reference proteome</keyword>
<sequence length="153" mass="16695">MAPRKTAKHSDTEVVDRAAEAGNILPPKRKKAVAKTVNKSDEEKQIRLPRAAKLTKTEQSETADLTSVITENAKTKTKTSLLGKNVSELAKSNSKVKITAKKNKGAAEKTDTSSVNLENVENPEKTEMKKTRTKPATKKAGIDVDDECTCLKF</sequence>
<organism evidence="3 4">
    <name type="scientific">Eufriesea mexicana</name>
    <dbReference type="NCBI Taxonomy" id="516756"/>
    <lineage>
        <taxon>Eukaryota</taxon>
        <taxon>Metazoa</taxon>
        <taxon>Ecdysozoa</taxon>
        <taxon>Arthropoda</taxon>
        <taxon>Hexapoda</taxon>
        <taxon>Insecta</taxon>
        <taxon>Pterygota</taxon>
        <taxon>Neoptera</taxon>
        <taxon>Endopterygota</taxon>
        <taxon>Hymenoptera</taxon>
        <taxon>Apocrita</taxon>
        <taxon>Aculeata</taxon>
        <taxon>Apoidea</taxon>
        <taxon>Anthophila</taxon>
        <taxon>Apidae</taxon>
        <taxon>Eufriesea</taxon>
    </lineage>
</organism>
<feature type="compositionally biased region" description="Basic and acidic residues" evidence="1">
    <location>
        <begin position="8"/>
        <end position="19"/>
    </location>
</feature>
<name>A0A310SSR4_9HYME</name>
<dbReference type="OrthoDB" id="7696497at2759"/>
<feature type="non-terminal residue" evidence="3">
    <location>
        <position position="153"/>
    </location>
</feature>